<evidence type="ECO:0000313" key="3">
    <source>
        <dbReference type="EMBL" id="CAB5151312.1"/>
    </source>
</evidence>
<proteinExistence type="predicted"/>
<dbReference type="InterPro" id="IPR024459">
    <property type="entry name" value="Acb1-like_N"/>
</dbReference>
<evidence type="ECO:0000259" key="2">
    <source>
        <dbReference type="Pfam" id="PF06381"/>
    </source>
</evidence>
<name>A0A6J7W698_9CAUD</name>
<accession>A0A6J7W698</accession>
<protein>
    <submittedName>
        <fullName evidence="3">Phge_rel_HI1409, phage-associated protein, HI1409 family</fullName>
    </submittedName>
</protein>
<feature type="compositionally biased region" description="Basic and acidic residues" evidence="1">
    <location>
        <begin position="499"/>
        <end position="509"/>
    </location>
</feature>
<sequence>MILDWFRGNKAQTPSEPAQPKKRKSLFSTHAFDEFDPTQQKATFAEKMEALQKAQPVLHGKFAMDDSSNGIANFKMYDAGYNTVSDGVVNWYGTQAFIGAQLCGIVAQNWLVNKACSMPGDDAIRKGYNVVSTDGVELPPEAIKIIKAYDKAYRLTFNMREFIRKGRIFGVRVAMFKVQSTDPQYYEKPFNIDGVTPGSYKGIVQVDPYWTAPMLDQASASQPDTLHFYEPTWWMINGKKVHRSHLIIFRHAEPVDILKPQYLYGGVPLTQQIMERVYAAERVSNEAPLLAMSKRTTVWLTDMEAVMQDSNAAIGRLQQWVQYRDNYGVKLGDKEGDEFQQFDTSLADFDNLIMTQYQLVAAIAGVPATKLIGTVPKGFNATGEYDEASYHELLESIQTHDLTPLAERHHQLVIKSFVEPQLRKKINLETTLNWLPLDTPTAEELAATNLSKAQTDQILMEAGAISSEDVRQRVATDKNSGYNELGILEEDPDPVGTELAERDYLKVPD</sequence>
<feature type="domain" description="Anti-CBASS protein Acb1-like N-terminal" evidence="2">
    <location>
        <begin position="101"/>
        <end position="457"/>
    </location>
</feature>
<gene>
    <name evidence="3" type="ORF">UFOVP148_35</name>
</gene>
<organism evidence="3">
    <name type="scientific">uncultured Caudovirales phage</name>
    <dbReference type="NCBI Taxonomy" id="2100421"/>
    <lineage>
        <taxon>Viruses</taxon>
        <taxon>Duplodnaviria</taxon>
        <taxon>Heunggongvirae</taxon>
        <taxon>Uroviricota</taxon>
        <taxon>Caudoviricetes</taxon>
        <taxon>Peduoviridae</taxon>
        <taxon>Maltschvirus</taxon>
        <taxon>Maltschvirus maltsch</taxon>
    </lineage>
</organism>
<reference evidence="3" key="1">
    <citation type="submission" date="2020-05" db="EMBL/GenBank/DDBJ databases">
        <authorList>
            <person name="Chiriac C."/>
            <person name="Salcher M."/>
            <person name="Ghai R."/>
            <person name="Kavagutti S V."/>
        </authorList>
    </citation>
    <scope>NUCLEOTIDE SEQUENCE</scope>
</reference>
<feature type="region of interest" description="Disordered" evidence="1">
    <location>
        <begin position="484"/>
        <end position="509"/>
    </location>
</feature>
<evidence type="ECO:0000256" key="1">
    <source>
        <dbReference type="SAM" id="MobiDB-lite"/>
    </source>
</evidence>
<dbReference type="Pfam" id="PF06381">
    <property type="entry name" value="Phage_portal_3"/>
    <property type="match status" value="1"/>
</dbReference>
<dbReference type="EMBL" id="LR798197">
    <property type="protein sequence ID" value="CAB5151312.1"/>
    <property type="molecule type" value="Genomic_DNA"/>
</dbReference>